<dbReference type="Pfam" id="PF07949">
    <property type="entry name" value="YbbR"/>
    <property type="match status" value="1"/>
</dbReference>
<protein>
    <submittedName>
        <fullName evidence="3">CdaR family protein</fullName>
    </submittedName>
</protein>
<dbReference type="Proteomes" id="UP001299608">
    <property type="component" value="Unassembled WGS sequence"/>
</dbReference>
<organism evidence="3 6">
    <name type="scientific">Enterocloster aldenensis</name>
    <dbReference type="NCBI Taxonomy" id="358742"/>
    <lineage>
        <taxon>Bacteria</taxon>
        <taxon>Bacillati</taxon>
        <taxon>Bacillota</taxon>
        <taxon>Clostridia</taxon>
        <taxon>Lachnospirales</taxon>
        <taxon>Lachnospiraceae</taxon>
        <taxon>Enterocloster</taxon>
    </lineage>
</organism>
<evidence type="ECO:0000313" key="4">
    <source>
        <dbReference type="EMBL" id="NSJ50130.1"/>
    </source>
</evidence>
<evidence type="ECO:0000313" key="3">
    <source>
        <dbReference type="EMBL" id="MCG4747704.1"/>
    </source>
</evidence>
<dbReference type="PANTHER" id="PTHR37804:SF1">
    <property type="entry name" value="CDAA REGULATORY PROTEIN CDAR"/>
    <property type="match status" value="1"/>
</dbReference>
<dbReference type="EMBL" id="JAAITT010000022">
    <property type="protein sequence ID" value="NSJ50130.1"/>
    <property type="molecule type" value="Genomic_DNA"/>
</dbReference>
<dbReference type="Proteomes" id="UP000669239">
    <property type="component" value="Unassembled WGS sequence"/>
</dbReference>
<dbReference type="GeneID" id="97206121"/>
<evidence type="ECO:0000313" key="6">
    <source>
        <dbReference type="Proteomes" id="UP001299608"/>
    </source>
</evidence>
<gene>
    <name evidence="4" type="ORF">G5B36_15675</name>
    <name evidence="3" type="ORF">L0N08_19930</name>
</gene>
<dbReference type="RefSeq" id="WP_117562833.1">
    <property type="nucleotide sequence ID" value="NZ_BAABZL010000001.1"/>
</dbReference>
<feature type="region of interest" description="Disordered" evidence="2">
    <location>
        <begin position="410"/>
        <end position="444"/>
    </location>
</feature>
<sequence length="444" mass="48109">MEKKLSNNLGLKVLSVFLAFFVWLAVMNIANPKVMRSQEVPLEILNGDILESSGKTYEVIGDRDTVTVYYKVTTSDSANIKASDFRAYIDLADVYEPTGAVPVKLEVKNNSNKLESVVSKPSVIRIETEDLQRKPFNLETKTEGVTEDGYNPGVATVSPTYIYVSGPVSVVGRISSVGIVINVEGANSDLSGTLPVRCFDANNNDLTDQIGDRVTFSRSEIDYTLPILKEKNLNLTFETEGTVADGYRFTGIESSRNYVEVKGLKSDLARANSVTIPKSELNMDGATGDKEVTIDLNKYLPEGVELADPAANEIKVVIKVESLESRTYEVPVSQIKQVGASGQYDYEYDRKSLNIVVKGLKEDLDQLTSAAIQAELDVSSMEPGDNMGTVTLELGDAYELVSGNSVLVTVTEKGPSAPDGEAEEDESQSGTNESGESVKETTGA</sequence>
<dbReference type="AlphaFoldDB" id="A0AAX1SCV9"/>
<keyword evidence="1" id="KW-0175">Coiled coil</keyword>
<dbReference type="Gene3D" id="2.170.120.40">
    <property type="entry name" value="YbbR-like domain"/>
    <property type="match status" value="2"/>
</dbReference>
<name>A0AAX1SCV9_9FIRM</name>
<evidence type="ECO:0000313" key="5">
    <source>
        <dbReference type="Proteomes" id="UP000669239"/>
    </source>
</evidence>
<comment type="caution">
    <text evidence="3">The sequence shown here is derived from an EMBL/GenBank/DDBJ whole genome shotgun (WGS) entry which is preliminary data.</text>
</comment>
<accession>A0AAX1SCV9</accession>
<keyword evidence="5" id="KW-1185">Reference proteome</keyword>
<dbReference type="InterPro" id="IPR012505">
    <property type="entry name" value="YbbR"/>
</dbReference>
<evidence type="ECO:0000256" key="1">
    <source>
        <dbReference type="SAM" id="Coils"/>
    </source>
</evidence>
<dbReference type="InterPro" id="IPR053154">
    <property type="entry name" value="c-di-AMP_regulator"/>
</dbReference>
<dbReference type="Gene3D" id="2.170.120.30">
    <property type="match status" value="2"/>
</dbReference>
<dbReference type="EMBL" id="JAKNGE010000027">
    <property type="protein sequence ID" value="MCG4747704.1"/>
    <property type="molecule type" value="Genomic_DNA"/>
</dbReference>
<reference evidence="4" key="2">
    <citation type="submission" date="2020-02" db="EMBL/GenBank/DDBJ databases">
        <authorList>
            <person name="Littmann E."/>
            <person name="Sorbara M."/>
        </authorList>
    </citation>
    <scope>NUCLEOTIDE SEQUENCE</scope>
    <source>
        <strain evidence="4">MSK.1.17</strain>
    </source>
</reference>
<reference evidence="4 5" key="1">
    <citation type="journal article" date="2020" name="Cell Host Microbe">
        <title>Functional and Genomic Variation between Human-Derived Isolates of Lachnospiraceae Reveals Inter- and Intra-Species Diversity.</title>
        <authorList>
            <person name="Sorbara M.T."/>
            <person name="Littmann E.R."/>
            <person name="Fontana E."/>
            <person name="Moody T.U."/>
            <person name="Kohout C.E."/>
            <person name="Gjonbalaj M."/>
            <person name="Eaton V."/>
            <person name="Seok R."/>
            <person name="Leiner I.M."/>
            <person name="Pamer E.G."/>
        </authorList>
    </citation>
    <scope>NUCLEOTIDE SEQUENCE [LARGE SCALE GENOMIC DNA]</scope>
    <source>
        <strain evidence="4 5">MSK.1.17</strain>
    </source>
</reference>
<feature type="coiled-coil region" evidence="1">
    <location>
        <begin position="350"/>
        <end position="377"/>
    </location>
</feature>
<proteinExistence type="predicted"/>
<dbReference type="PANTHER" id="PTHR37804">
    <property type="entry name" value="CDAA REGULATORY PROTEIN CDAR"/>
    <property type="match status" value="1"/>
</dbReference>
<reference evidence="3" key="3">
    <citation type="submission" date="2022-01" db="EMBL/GenBank/DDBJ databases">
        <title>Collection of gut derived symbiotic bacterial strains cultured from healthy donors.</title>
        <authorList>
            <person name="Lin H."/>
            <person name="Kohout C."/>
            <person name="Waligurski E."/>
            <person name="Pamer E.G."/>
        </authorList>
    </citation>
    <scope>NUCLEOTIDE SEQUENCE</scope>
    <source>
        <strain evidence="3">DFI.6.55</strain>
    </source>
</reference>
<evidence type="ECO:0000256" key="2">
    <source>
        <dbReference type="SAM" id="MobiDB-lite"/>
    </source>
</evidence>